<reference evidence="1" key="1">
    <citation type="submission" date="2019-09" db="EMBL/GenBank/DDBJ databases">
        <authorList>
            <person name="Rodrigo-Torres L."/>
            <person name="Arahal R. D."/>
            <person name="Lucena T."/>
        </authorList>
    </citation>
    <scope>NUCLEOTIDE SEQUENCE</scope>
    <source>
        <strain evidence="1">ISS653</strain>
    </source>
</reference>
<gene>
    <name evidence="1" type="primary">bioF</name>
    <name evidence="1" type="ORF">FVB9532_03132</name>
</gene>
<proteinExistence type="predicted"/>
<dbReference type="Proteomes" id="UP000356253">
    <property type="component" value="Unassembled WGS sequence"/>
</dbReference>
<evidence type="ECO:0000313" key="1">
    <source>
        <dbReference type="EMBL" id="VVV01838.1"/>
    </source>
</evidence>
<accession>A0AC61YDC5</accession>
<keyword evidence="1" id="KW-0012">Acyltransferase</keyword>
<keyword evidence="1" id="KW-0808">Transferase</keyword>
<evidence type="ECO:0000313" key="2">
    <source>
        <dbReference type="Proteomes" id="UP000356253"/>
    </source>
</evidence>
<name>A0AC61YDC5_9FLAO</name>
<sequence>MKYPHGIQSKLQQRKEKKSLRSLSVNAEGIDFYSNDYLGLAKSKTIYTEAIQLLKKKNLEVNSATGSRLISGNTHFHEEVEAQIAKFHQAETALLFNSGYDANVGFFSSVPQRGDVVFYDELIHASIRDGLQMSLAKTYKFKHNNLNELKRKVDKLTTSGDIFIVTESVFSMDGDTPDLEKLVNYCSRRNVFLIVDEAHALGVFGSRGEGVIQQQNLQDKVFARIMTFGKGLGAHGAAVIGNAQLKEFLINFARSFMYTTAISPHAVATISSAYQVLESSSAKEKLQQNIHYFQQQVEEFQLTSRFIKSKSSIQSCLIPGNEEVKNIAEALQQQEFMVKPILSPTVPEGEERLRFCLHSYNSKEEIFSVLQCLKSELK</sequence>
<dbReference type="EMBL" id="CABVMM010000013">
    <property type="protein sequence ID" value="VVV01838.1"/>
    <property type="molecule type" value="Genomic_DNA"/>
</dbReference>
<organism evidence="1 2">
    <name type="scientific">Mesonia oceanica</name>
    <dbReference type="NCBI Taxonomy" id="2687242"/>
    <lineage>
        <taxon>Bacteria</taxon>
        <taxon>Pseudomonadati</taxon>
        <taxon>Bacteroidota</taxon>
        <taxon>Flavobacteriia</taxon>
        <taxon>Flavobacteriales</taxon>
        <taxon>Flavobacteriaceae</taxon>
        <taxon>Mesonia</taxon>
    </lineage>
</organism>
<protein>
    <submittedName>
        <fullName evidence="1">8-amino-7-oxononanoate synthase</fullName>
        <ecNumber evidence="1">2.3.1.47</ecNumber>
    </submittedName>
</protein>
<comment type="caution">
    <text evidence="1">The sequence shown here is derived from an EMBL/GenBank/DDBJ whole genome shotgun (WGS) entry which is preliminary data.</text>
</comment>
<dbReference type="EC" id="2.3.1.47" evidence="1"/>
<keyword evidence="2" id="KW-1185">Reference proteome</keyword>